<keyword evidence="2" id="KW-0812">Transmembrane</keyword>
<dbReference type="AlphaFoldDB" id="A0A220UGP7"/>
<geneLocation type="plasmid" evidence="3 4">
    <name>unnamed2</name>
</geneLocation>
<feature type="compositionally biased region" description="Low complexity" evidence="1">
    <location>
        <begin position="407"/>
        <end position="435"/>
    </location>
</feature>
<evidence type="ECO:0000313" key="4">
    <source>
        <dbReference type="Proteomes" id="UP000198398"/>
    </source>
</evidence>
<name>A0A220UGP7_9MICO</name>
<gene>
    <name evidence="3" type="ORF">CFK39_16055</name>
</gene>
<feature type="transmembrane region" description="Helical" evidence="2">
    <location>
        <begin position="222"/>
        <end position="242"/>
    </location>
</feature>
<accession>A0A220UGP7</accession>
<keyword evidence="3" id="KW-0614">Plasmid</keyword>
<feature type="transmembrane region" description="Helical" evidence="2">
    <location>
        <begin position="127"/>
        <end position="145"/>
    </location>
</feature>
<keyword evidence="2" id="KW-1133">Transmembrane helix</keyword>
<evidence type="ECO:0000313" key="3">
    <source>
        <dbReference type="EMBL" id="ASK67358.1"/>
    </source>
</evidence>
<feature type="region of interest" description="Disordered" evidence="1">
    <location>
        <begin position="483"/>
        <end position="513"/>
    </location>
</feature>
<proteinExistence type="predicted"/>
<evidence type="ECO:0008006" key="5">
    <source>
        <dbReference type="Google" id="ProtNLM"/>
    </source>
</evidence>
<feature type="region of interest" description="Disordered" evidence="1">
    <location>
        <begin position="377"/>
        <end position="437"/>
    </location>
</feature>
<dbReference type="Proteomes" id="UP000198398">
    <property type="component" value="Plasmid unnamed2"/>
</dbReference>
<dbReference type="EMBL" id="CP022318">
    <property type="protein sequence ID" value="ASK67358.1"/>
    <property type="molecule type" value="Genomic_DNA"/>
</dbReference>
<keyword evidence="2" id="KW-0472">Membrane</keyword>
<dbReference type="KEGG" id="brv:CFK39_16055"/>
<feature type="transmembrane region" description="Helical" evidence="2">
    <location>
        <begin position="279"/>
        <end position="299"/>
    </location>
</feature>
<evidence type="ECO:0000256" key="2">
    <source>
        <dbReference type="SAM" id="Phobius"/>
    </source>
</evidence>
<reference evidence="3 4" key="1">
    <citation type="submission" date="2017-07" db="EMBL/GenBank/DDBJ databases">
        <title>Brachybacterium sp. VR2415.</title>
        <authorList>
            <person name="Tak E.J."/>
            <person name="Bae J.-W."/>
        </authorList>
    </citation>
    <scope>NUCLEOTIDE SEQUENCE [LARGE SCALE GENOMIC DNA]</scope>
    <source>
        <strain evidence="3 4">VR2415</strain>
        <plasmid evidence="3 4">unnamed2</plasmid>
    </source>
</reference>
<keyword evidence="4" id="KW-1185">Reference proteome</keyword>
<sequence>MDKCVGIAEGVAAKAPSFEEIQPQLMCTALLPLGPVATVGCVGLVTANVGGLRDAAQEAYDATIGKAGEVIDTAKDAAEFVQDPGSVLEDLANQLKEAAVDFLNIVMGELVNIGNADFTAEWWRNSYAAAGGIGLVVAAIMMILVLKDASLDRISAHQFGESIQYLVGGIISMVWAPVVAYVIQNLIATFNQGIISWGGEDIYETVLEGAIYSMTALSMPGGIIMGLVFWLLLFSAAFLVFLMFIAQGMAVYLTSVAMAIAFGMLAHPRWRAKALRVPTLVLGIMLAKPALLFVITVLFKMIQSFDPMDLIGIDALQALGEGCMIVCALFLIGLAPWAAFKFFPLLPDGSEVDGGGIGPASAAGAAAGGAGGMMTNMGMRRMRGDGSGGGGGQSSGSGGQSSGKGTGSSSMGSAPKAPAPGGAASKSAGAGKAAGAAGGAGKAGAAGGLGKAAVAGGGAMSGGALLLAGAAAKGGQAAGGAAKTVAESSTPGAQGATGEEQQSSLHDRRKLAE</sequence>
<organism evidence="3 4">
    <name type="scientific">Brachybacterium avium</name>
    <dbReference type="NCBI Taxonomy" id="2017485"/>
    <lineage>
        <taxon>Bacteria</taxon>
        <taxon>Bacillati</taxon>
        <taxon>Actinomycetota</taxon>
        <taxon>Actinomycetes</taxon>
        <taxon>Micrococcales</taxon>
        <taxon>Dermabacteraceae</taxon>
        <taxon>Brachybacterium</taxon>
    </lineage>
</organism>
<feature type="transmembrane region" description="Helical" evidence="2">
    <location>
        <begin position="165"/>
        <end position="183"/>
    </location>
</feature>
<feature type="transmembrane region" description="Helical" evidence="2">
    <location>
        <begin position="249"/>
        <end position="267"/>
    </location>
</feature>
<feature type="transmembrane region" description="Helical" evidence="2">
    <location>
        <begin position="319"/>
        <end position="340"/>
    </location>
</feature>
<feature type="transmembrane region" description="Helical" evidence="2">
    <location>
        <begin position="360"/>
        <end position="379"/>
    </location>
</feature>
<evidence type="ECO:0000256" key="1">
    <source>
        <dbReference type="SAM" id="MobiDB-lite"/>
    </source>
</evidence>
<feature type="compositionally biased region" description="Gly residues" evidence="1">
    <location>
        <begin position="385"/>
        <end position="406"/>
    </location>
</feature>
<protein>
    <recommendedName>
        <fullName evidence="5">Conjugal transfer protein TrbL</fullName>
    </recommendedName>
</protein>